<dbReference type="OrthoDB" id="10263206at2759"/>
<dbReference type="GO" id="GO:0005096">
    <property type="term" value="F:GTPase activator activity"/>
    <property type="evidence" value="ECO:0007669"/>
    <property type="project" value="TreeGrafter"/>
</dbReference>
<dbReference type="InterPro" id="IPR000195">
    <property type="entry name" value="Rab-GAP-TBC_dom"/>
</dbReference>
<dbReference type="SUPFAM" id="SSF47923">
    <property type="entry name" value="Ypt/Rab-GAP domain of gyp1p"/>
    <property type="match status" value="2"/>
</dbReference>
<evidence type="ECO:0000256" key="1">
    <source>
        <dbReference type="ARBA" id="ARBA00004245"/>
    </source>
</evidence>
<dbReference type="Pfam" id="PF06218">
    <property type="entry name" value="NPR2"/>
    <property type="match status" value="2"/>
</dbReference>
<comment type="similarity">
    <text evidence="6">Belongs to the BUB2 family.</text>
</comment>
<evidence type="ECO:0000256" key="5">
    <source>
        <dbReference type="ARBA" id="ARBA00023306"/>
    </source>
</evidence>
<protein>
    <submittedName>
        <fullName evidence="9">Cell division control protein 16</fullName>
    </submittedName>
</protein>
<dbReference type="SMART" id="SM00164">
    <property type="entry name" value="TBC"/>
    <property type="match status" value="1"/>
</dbReference>
<name>A0A1C7LWX8_GRIFR</name>
<evidence type="ECO:0000256" key="2">
    <source>
        <dbReference type="ARBA" id="ARBA00008433"/>
    </source>
</evidence>
<evidence type="ECO:0000256" key="4">
    <source>
        <dbReference type="ARBA" id="ARBA00023212"/>
    </source>
</evidence>
<comment type="caution">
    <text evidence="9">The sequence shown here is derived from an EMBL/GenBank/DDBJ whole genome shotgun (WGS) entry which is preliminary data.</text>
</comment>
<evidence type="ECO:0000313" key="9">
    <source>
        <dbReference type="EMBL" id="OBZ69201.1"/>
    </source>
</evidence>
<dbReference type="PANTHER" id="PTHR12991">
    <property type="entry name" value="NITROGEN PERMEASE REGULATOR 2/TUMOR SUPPRESSOR CANDIDATE 4"/>
    <property type="match status" value="1"/>
</dbReference>
<dbReference type="GO" id="GO:0010948">
    <property type="term" value="P:negative regulation of cell cycle process"/>
    <property type="evidence" value="ECO:0007669"/>
    <property type="project" value="UniProtKB-ARBA"/>
</dbReference>
<keyword evidence="3" id="KW-0963">Cytoplasm</keyword>
<feature type="compositionally biased region" description="Polar residues" evidence="7">
    <location>
        <begin position="960"/>
        <end position="971"/>
    </location>
</feature>
<keyword evidence="4" id="KW-0206">Cytoskeleton</keyword>
<keyword evidence="9" id="KW-0132">Cell division</keyword>
<proteinExistence type="inferred from homology"/>
<dbReference type="GO" id="GO:1990130">
    <property type="term" value="C:GATOR1 complex"/>
    <property type="evidence" value="ECO:0007669"/>
    <property type="project" value="TreeGrafter"/>
</dbReference>
<accession>A0A1C7LWX8</accession>
<dbReference type="GO" id="GO:0010508">
    <property type="term" value="P:positive regulation of autophagy"/>
    <property type="evidence" value="ECO:0007669"/>
    <property type="project" value="TreeGrafter"/>
</dbReference>
<dbReference type="Proteomes" id="UP000092993">
    <property type="component" value="Unassembled WGS sequence"/>
</dbReference>
<dbReference type="InterPro" id="IPR009348">
    <property type="entry name" value="NPR2-like"/>
</dbReference>
<evidence type="ECO:0000259" key="8">
    <source>
        <dbReference type="PROSITE" id="PS50086"/>
    </source>
</evidence>
<evidence type="ECO:0000256" key="3">
    <source>
        <dbReference type="ARBA" id="ARBA00022490"/>
    </source>
</evidence>
<comment type="similarity">
    <text evidence="2">Belongs to the NPR2 family.</text>
</comment>
<evidence type="ECO:0000256" key="6">
    <source>
        <dbReference type="ARBA" id="ARBA00061049"/>
    </source>
</evidence>
<reference evidence="9 10" key="1">
    <citation type="submission" date="2016-03" db="EMBL/GenBank/DDBJ databases">
        <title>Whole genome sequencing of Grifola frondosa 9006-11.</title>
        <authorList>
            <person name="Min B."/>
            <person name="Park H."/>
            <person name="Kim J.-G."/>
            <person name="Cho H."/>
            <person name="Oh Y.-L."/>
            <person name="Kong W.-S."/>
            <person name="Choi I.-G."/>
        </authorList>
    </citation>
    <scope>NUCLEOTIDE SEQUENCE [LARGE SCALE GENOMIC DNA]</scope>
    <source>
        <strain evidence="9 10">9006-11</strain>
    </source>
</reference>
<dbReference type="GO" id="GO:0051301">
    <property type="term" value="P:cell division"/>
    <property type="evidence" value="ECO:0007669"/>
    <property type="project" value="UniProtKB-KW"/>
</dbReference>
<feature type="compositionally biased region" description="Basic residues" evidence="7">
    <location>
        <begin position="849"/>
        <end position="862"/>
    </location>
</feature>
<keyword evidence="5" id="KW-0131">Cell cycle</keyword>
<gene>
    <name evidence="9" type="primary">cdc16</name>
    <name evidence="9" type="ORF">A0H81_10792</name>
</gene>
<dbReference type="Gene3D" id="1.10.8.270">
    <property type="entry name" value="putative rabgap domain of human tbc1 domain family member 14 like domains"/>
    <property type="match status" value="1"/>
</dbReference>
<dbReference type="EMBL" id="LUGG01000018">
    <property type="protein sequence ID" value="OBZ69201.1"/>
    <property type="molecule type" value="Genomic_DNA"/>
</dbReference>
<keyword evidence="10" id="KW-1185">Reference proteome</keyword>
<organism evidence="9 10">
    <name type="scientific">Grifola frondosa</name>
    <name type="common">Maitake</name>
    <name type="synonym">Polyporus frondosus</name>
    <dbReference type="NCBI Taxonomy" id="5627"/>
    <lineage>
        <taxon>Eukaryota</taxon>
        <taxon>Fungi</taxon>
        <taxon>Dikarya</taxon>
        <taxon>Basidiomycota</taxon>
        <taxon>Agaricomycotina</taxon>
        <taxon>Agaricomycetes</taxon>
        <taxon>Polyporales</taxon>
        <taxon>Grifolaceae</taxon>
        <taxon>Grifola</taxon>
    </lineage>
</organism>
<feature type="domain" description="Rab-GAP TBC" evidence="8">
    <location>
        <begin position="49"/>
        <end position="240"/>
    </location>
</feature>
<feature type="region of interest" description="Disordered" evidence="7">
    <location>
        <begin position="951"/>
        <end position="1019"/>
    </location>
</feature>
<evidence type="ECO:0000313" key="10">
    <source>
        <dbReference type="Proteomes" id="UP000092993"/>
    </source>
</evidence>
<feature type="region of interest" description="Disordered" evidence="7">
    <location>
        <begin position="840"/>
        <end position="883"/>
    </location>
</feature>
<dbReference type="PANTHER" id="PTHR12991:SF10">
    <property type="entry name" value="GATOR COMPLEX PROTEIN NPRL2"/>
    <property type="match status" value="1"/>
</dbReference>
<dbReference type="GO" id="GO:0005774">
    <property type="term" value="C:vacuolar membrane"/>
    <property type="evidence" value="ECO:0007669"/>
    <property type="project" value="TreeGrafter"/>
</dbReference>
<dbReference type="AlphaFoldDB" id="A0A1C7LWX8"/>
<feature type="region of interest" description="Disordered" evidence="7">
    <location>
        <begin position="464"/>
        <end position="493"/>
    </location>
</feature>
<dbReference type="GO" id="GO:1990334">
    <property type="term" value="C:Bfa1-Bub2 complex"/>
    <property type="evidence" value="ECO:0007669"/>
    <property type="project" value="UniProtKB-ARBA"/>
</dbReference>
<dbReference type="InterPro" id="IPR035969">
    <property type="entry name" value="Rab-GAP_TBC_sf"/>
</dbReference>
<feature type="region of interest" description="Disordered" evidence="7">
    <location>
        <begin position="908"/>
        <end position="937"/>
    </location>
</feature>
<dbReference type="STRING" id="5627.A0A1C7LWX8"/>
<dbReference type="Pfam" id="PF00566">
    <property type="entry name" value="RabGAP-TBC"/>
    <property type="match status" value="1"/>
</dbReference>
<comment type="subcellular location">
    <subcellularLocation>
        <location evidence="1">Cytoplasm</location>
        <location evidence="1">Cytoskeleton</location>
    </subcellularLocation>
</comment>
<sequence>MSPASATAHSFNKILNQYKLSSRVRSPVDIEEAIKKLRRLILVDGIPSTADSTLRPRIWKILLRVQDVPSGPFLAYVARGPCEVREKIRNDTFRTLATDRGFKERVSEDMLVRLLDAFVWRNHDRQESHHLGFTYVQGMNVLAAPFLYTMPSELEAFYSFAKFIEESCPLYVQPTLEGVHRGLKLLDRCLKIVDPDLYAHLRSKNLSAEIYAFPSVLTLCACTPPLDQVLQLWDFLLAFGVHLNVLCVIAQLLLMRDEVMSSSSPMRLLRTFPPLEALPVIGIAVTLVRDLPTDLYEELDSLPRWLSLLSSLLSFRYLRSHTSLRRHAKFCFRMFARSVSVTVKFPPTPSPLSMYPLAFEVKFIYEVANVLIEELIMRMNEYLYQLYDIISNGSVQDGADVNVPSKWSVVPTQGQGEFTYYVTAIMSDGASFLPRIESVFYAIFDVDQGPKIISQVPEGLIVTPSSGPTSGSSSSTLYAGTPVSSTSSLTESDSMSRTSSLALNSPNILQSSSRNLLSPPKRSISSNRFLFNFDDISKYVMPQSPLCGRLVICTTRAHRILGFPVLLKRDHYARNEFRYNLCFVFDRTADLSCYEPVVRKVSRVLTTCEEESAFLSSPRNLPVIHAILEQLYEDLNSYSETSIPIDDFNSIELKIFPFYPNPPPVEDWQVPIALIGLANRIEPNWDLTMAKVIGRIARLAECDINLTRQAISHLLYEILLYSAKKLVRMGKLFCRYYQVIMMIDIFQYSNMYALRKSTQWLADEDHIVGECPMYTAQPKRPFTDWPTLLHLYSRLKPGKTVWEWMEEHHVNEFPIDVRRFMSFGVIKGFLRRVHRWPVLLPEENPGSNNKRRSSSSGKKRGKGLVALSQIQRPPSRPEPDPLRARGRLQEAQPTIASVGAELVAASSSMKPVRHASAAETSLEQLRSRNRRAAEPTGTLNHGTLARLYSAGDATGKGRSTEPSRQYASSSPDALAGGINIELDSEHSSGGKSATLRFSRPRVSREPSAPMAPAQATPPFPPELLPLLDGEHHTDELCTRFEVGWPVLKQWLIAAGGGKDGDEEDFGQVLIIYR</sequence>
<dbReference type="FunFam" id="1.10.8.270:FF:000035">
    <property type="entry name" value="Cell cycle arrest protein BUB2"/>
    <property type="match status" value="1"/>
</dbReference>
<dbReference type="PROSITE" id="PS50086">
    <property type="entry name" value="TBC_RABGAP"/>
    <property type="match status" value="1"/>
</dbReference>
<dbReference type="GO" id="GO:1904262">
    <property type="term" value="P:negative regulation of TORC1 signaling"/>
    <property type="evidence" value="ECO:0007669"/>
    <property type="project" value="UniProtKB-ARBA"/>
</dbReference>
<dbReference type="Gene3D" id="1.10.472.80">
    <property type="entry name" value="Ypt/Rab-GAP domain of gyp1p, domain 3"/>
    <property type="match status" value="1"/>
</dbReference>
<dbReference type="FunFam" id="1.10.472.80:FF:000026">
    <property type="entry name" value="Mitotic check point protein (Bub2)"/>
    <property type="match status" value="1"/>
</dbReference>
<evidence type="ECO:0000256" key="7">
    <source>
        <dbReference type="SAM" id="MobiDB-lite"/>
    </source>
</evidence>